<dbReference type="PANTHER" id="PTHR12548:SF9">
    <property type="entry name" value="TRANSCRIPTION FACTOR DP"/>
    <property type="match status" value="1"/>
</dbReference>
<keyword evidence="2" id="KW-0238">DNA-binding</keyword>
<gene>
    <name evidence="4" type="ORF">V8G54_025096</name>
</gene>
<keyword evidence="5" id="KW-1185">Reference proteome</keyword>
<dbReference type="Gene3D" id="1.10.10.10">
    <property type="entry name" value="Winged helix-like DNA-binding domain superfamily/Winged helix DNA-binding domain"/>
    <property type="match status" value="1"/>
</dbReference>
<keyword evidence="1" id="KW-0131">Cell cycle</keyword>
<dbReference type="InterPro" id="IPR015648">
    <property type="entry name" value="Transcrpt_fac_DP"/>
</dbReference>
<dbReference type="InterPro" id="IPR036388">
    <property type="entry name" value="WH-like_DNA-bd_sf"/>
</dbReference>
<dbReference type="InterPro" id="IPR036390">
    <property type="entry name" value="WH_DNA-bd_sf"/>
</dbReference>
<dbReference type="InterPro" id="IPR003316">
    <property type="entry name" value="E2F_WHTH_DNA-bd_dom"/>
</dbReference>
<dbReference type="Pfam" id="PF02319">
    <property type="entry name" value="WHD_E2F_TDP"/>
    <property type="match status" value="1"/>
</dbReference>
<name>A0AAQ3N6F0_VIGMU</name>
<keyword evidence="2" id="KW-0805">Transcription regulation</keyword>
<dbReference type="GO" id="GO:0005667">
    <property type="term" value="C:transcription regulator complex"/>
    <property type="evidence" value="ECO:0007669"/>
    <property type="project" value="InterPro"/>
</dbReference>
<keyword evidence="2" id="KW-0804">Transcription</keyword>
<evidence type="ECO:0000313" key="4">
    <source>
        <dbReference type="EMBL" id="WVZ04290.1"/>
    </source>
</evidence>
<dbReference type="AlphaFoldDB" id="A0AAQ3N6F0"/>
<keyword evidence="2" id="KW-0539">Nucleus</keyword>
<sequence length="108" mass="12388">TVCKDKYYGLDVSILTFDSNNMTRKKIRQRVYDALNVLMAMDIISKDNKEIQQKGLPRASLSDIEDIKTERLGLRNIIENKASYFQELEDQVRTPINRGFSLGLNSCA</sequence>
<reference evidence="4 5" key="1">
    <citation type="journal article" date="2023" name="Life. Sci Alliance">
        <title>Evolutionary insights into 3D genome organization and epigenetic landscape of Vigna mungo.</title>
        <authorList>
            <person name="Junaid A."/>
            <person name="Singh B."/>
            <person name="Bhatia S."/>
        </authorList>
    </citation>
    <scope>NUCLEOTIDE SEQUENCE [LARGE SCALE GENOMIC DNA]</scope>
    <source>
        <strain evidence="4">Urdbean</strain>
    </source>
</reference>
<evidence type="ECO:0000256" key="1">
    <source>
        <dbReference type="ARBA" id="ARBA00023306"/>
    </source>
</evidence>
<dbReference type="GO" id="GO:0000981">
    <property type="term" value="F:DNA-binding transcription factor activity, RNA polymerase II-specific"/>
    <property type="evidence" value="ECO:0007669"/>
    <property type="project" value="TreeGrafter"/>
</dbReference>
<organism evidence="4 5">
    <name type="scientific">Vigna mungo</name>
    <name type="common">Black gram</name>
    <name type="synonym">Phaseolus mungo</name>
    <dbReference type="NCBI Taxonomy" id="3915"/>
    <lineage>
        <taxon>Eukaryota</taxon>
        <taxon>Viridiplantae</taxon>
        <taxon>Streptophyta</taxon>
        <taxon>Embryophyta</taxon>
        <taxon>Tracheophyta</taxon>
        <taxon>Spermatophyta</taxon>
        <taxon>Magnoliopsida</taxon>
        <taxon>eudicotyledons</taxon>
        <taxon>Gunneridae</taxon>
        <taxon>Pentapetalae</taxon>
        <taxon>rosids</taxon>
        <taxon>fabids</taxon>
        <taxon>Fabales</taxon>
        <taxon>Fabaceae</taxon>
        <taxon>Papilionoideae</taxon>
        <taxon>50 kb inversion clade</taxon>
        <taxon>NPAAA clade</taxon>
        <taxon>indigoferoid/millettioid clade</taxon>
        <taxon>Phaseoleae</taxon>
        <taxon>Vigna</taxon>
    </lineage>
</organism>
<evidence type="ECO:0000313" key="5">
    <source>
        <dbReference type="Proteomes" id="UP001374535"/>
    </source>
</evidence>
<comment type="similarity">
    <text evidence="2">Belongs to the E2F/DP family.</text>
</comment>
<feature type="domain" description="E2F/DP family winged-helix DNA-binding" evidence="3">
    <location>
        <begin position="27"/>
        <end position="50"/>
    </location>
</feature>
<dbReference type="GO" id="GO:0005634">
    <property type="term" value="C:nucleus"/>
    <property type="evidence" value="ECO:0007669"/>
    <property type="project" value="UniProtKB-SubCell"/>
</dbReference>
<dbReference type="GO" id="GO:0051726">
    <property type="term" value="P:regulation of cell cycle"/>
    <property type="evidence" value="ECO:0007669"/>
    <property type="project" value="InterPro"/>
</dbReference>
<dbReference type="PANTHER" id="PTHR12548">
    <property type="entry name" value="TRANSCRIPTION FACTOR DP"/>
    <property type="match status" value="1"/>
</dbReference>
<evidence type="ECO:0000259" key="3">
    <source>
        <dbReference type="Pfam" id="PF02319"/>
    </source>
</evidence>
<dbReference type="EMBL" id="CP144694">
    <property type="protein sequence ID" value="WVZ04290.1"/>
    <property type="molecule type" value="Genomic_DNA"/>
</dbReference>
<dbReference type="SUPFAM" id="SSF46785">
    <property type="entry name" value="Winged helix' DNA-binding domain"/>
    <property type="match status" value="1"/>
</dbReference>
<comment type="subcellular location">
    <subcellularLocation>
        <location evidence="2">Nucleus</location>
    </subcellularLocation>
</comment>
<accession>A0AAQ3N6F0</accession>
<feature type="non-terminal residue" evidence="4">
    <location>
        <position position="108"/>
    </location>
</feature>
<dbReference type="GO" id="GO:0000977">
    <property type="term" value="F:RNA polymerase II transcription regulatory region sequence-specific DNA binding"/>
    <property type="evidence" value="ECO:0007669"/>
    <property type="project" value="TreeGrafter"/>
</dbReference>
<protein>
    <recommendedName>
        <fullName evidence="3">E2F/DP family winged-helix DNA-binding domain-containing protein</fullName>
    </recommendedName>
</protein>
<dbReference type="Proteomes" id="UP001374535">
    <property type="component" value="Chromosome 7"/>
</dbReference>
<proteinExistence type="inferred from homology"/>
<evidence type="ECO:0000256" key="2">
    <source>
        <dbReference type="RuleBase" id="RU003796"/>
    </source>
</evidence>